<dbReference type="PANTHER" id="PTHR43711:SF1">
    <property type="entry name" value="HISTIDINE KINASE 1"/>
    <property type="match status" value="1"/>
</dbReference>
<keyword evidence="9" id="KW-1133">Transmembrane helix</keyword>
<dbReference type="Pfam" id="PF02518">
    <property type="entry name" value="HATPase_c"/>
    <property type="match status" value="1"/>
</dbReference>
<dbReference type="InterPro" id="IPR004358">
    <property type="entry name" value="Sig_transdc_His_kin-like_C"/>
</dbReference>
<dbReference type="PRINTS" id="PR00344">
    <property type="entry name" value="BCTRLSENSOR"/>
</dbReference>
<dbReference type="SUPFAM" id="SSF55874">
    <property type="entry name" value="ATPase domain of HSP90 chaperone/DNA topoisomerase II/histidine kinase"/>
    <property type="match status" value="1"/>
</dbReference>
<dbReference type="InterPro" id="IPR000014">
    <property type="entry name" value="PAS"/>
</dbReference>
<proteinExistence type="predicted"/>
<protein>
    <recommendedName>
        <fullName evidence="2">histidine kinase</fullName>
        <ecNumber evidence="2">2.7.13.3</ecNumber>
    </recommendedName>
</protein>
<keyword evidence="5" id="KW-0547">Nucleotide-binding</keyword>
<evidence type="ECO:0000313" key="12">
    <source>
        <dbReference type="EMBL" id="TWT31411.1"/>
    </source>
</evidence>
<dbReference type="OrthoDB" id="9813151at2"/>
<keyword evidence="9" id="KW-0472">Membrane</keyword>
<dbReference type="PANTHER" id="PTHR43711">
    <property type="entry name" value="TWO-COMPONENT HISTIDINE KINASE"/>
    <property type="match status" value="1"/>
</dbReference>
<feature type="domain" description="Histidine kinase" evidence="10">
    <location>
        <begin position="271"/>
        <end position="489"/>
    </location>
</feature>
<dbReference type="SMART" id="SM00387">
    <property type="entry name" value="HATPase_c"/>
    <property type="match status" value="1"/>
</dbReference>
<dbReference type="InterPro" id="IPR050736">
    <property type="entry name" value="Sensor_HK_Regulatory"/>
</dbReference>
<dbReference type="FunFam" id="1.10.287.130:FF:000001">
    <property type="entry name" value="Two-component sensor histidine kinase"/>
    <property type="match status" value="1"/>
</dbReference>
<keyword evidence="13" id="KW-1185">Reference proteome</keyword>
<dbReference type="Gene3D" id="3.30.450.20">
    <property type="entry name" value="PAS domain"/>
    <property type="match status" value="1"/>
</dbReference>
<comment type="catalytic activity">
    <reaction evidence="1">
        <text>ATP + protein L-histidine = ADP + protein N-phospho-L-histidine.</text>
        <dbReference type="EC" id="2.7.13.3"/>
    </reaction>
</comment>
<evidence type="ECO:0000256" key="6">
    <source>
        <dbReference type="ARBA" id="ARBA00022777"/>
    </source>
</evidence>
<evidence type="ECO:0000256" key="8">
    <source>
        <dbReference type="ARBA" id="ARBA00023012"/>
    </source>
</evidence>
<dbReference type="GO" id="GO:0000155">
    <property type="term" value="F:phosphorelay sensor kinase activity"/>
    <property type="evidence" value="ECO:0007669"/>
    <property type="project" value="InterPro"/>
</dbReference>
<evidence type="ECO:0000313" key="13">
    <source>
        <dbReference type="Proteomes" id="UP000318878"/>
    </source>
</evidence>
<keyword evidence="4 12" id="KW-0808">Transferase</keyword>
<dbReference type="EC" id="2.7.13.3" evidence="2"/>
<feature type="domain" description="PAS" evidence="11">
    <location>
        <begin position="137"/>
        <end position="174"/>
    </location>
</feature>
<keyword evidence="7" id="KW-0067">ATP-binding</keyword>
<evidence type="ECO:0000256" key="7">
    <source>
        <dbReference type="ARBA" id="ARBA00022840"/>
    </source>
</evidence>
<keyword evidence="8" id="KW-0902">Two-component regulatory system</keyword>
<accession>A0A5C5UYU4</accession>
<dbReference type="Gene3D" id="1.10.287.130">
    <property type="match status" value="1"/>
</dbReference>
<feature type="transmembrane region" description="Helical" evidence="9">
    <location>
        <begin position="38"/>
        <end position="56"/>
    </location>
</feature>
<name>A0A5C5UYU4_9BACT</name>
<evidence type="ECO:0000256" key="5">
    <source>
        <dbReference type="ARBA" id="ARBA00022741"/>
    </source>
</evidence>
<dbReference type="GO" id="GO:0005524">
    <property type="term" value="F:ATP binding"/>
    <property type="evidence" value="ECO:0007669"/>
    <property type="project" value="UniProtKB-KW"/>
</dbReference>
<dbReference type="PROSITE" id="PS50109">
    <property type="entry name" value="HIS_KIN"/>
    <property type="match status" value="1"/>
</dbReference>
<dbReference type="InterPro" id="IPR003594">
    <property type="entry name" value="HATPase_dom"/>
</dbReference>
<comment type="caution">
    <text evidence="12">The sequence shown here is derived from an EMBL/GenBank/DDBJ whole genome shotgun (WGS) entry which is preliminary data.</text>
</comment>
<evidence type="ECO:0000256" key="3">
    <source>
        <dbReference type="ARBA" id="ARBA00022553"/>
    </source>
</evidence>
<gene>
    <name evidence="12" type="primary">phoR_3</name>
    <name evidence="12" type="ORF">Enr8_33320</name>
</gene>
<evidence type="ECO:0000256" key="4">
    <source>
        <dbReference type="ARBA" id="ARBA00022679"/>
    </source>
</evidence>
<dbReference type="Gene3D" id="3.30.565.10">
    <property type="entry name" value="Histidine kinase-like ATPase, C-terminal domain"/>
    <property type="match status" value="1"/>
</dbReference>
<reference evidence="12 13" key="1">
    <citation type="submission" date="2019-02" db="EMBL/GenBank/DDBJ databases">
        <title>Deep-cultivation of Planctomycetes and their phenomic and genomic characterization uncovers novel biology.</title>
        <authorList>
            <person name="Wiegand S."/>
            <person name="Jogler M."/>
            <person name="Boedeker C."/>
            <person name="Pinto D."/>
            <person name="Vollmers J."/>
            <person name="Rivas-Marin E."/>
            <person name="Kohn T."/>
            <person name="Peeters S.H."/>
            <person name="Heuer A."/>
            <person name="Rast P."/>
            <person name="Oberbeckmann S."/>
            <person name="Bunk B."/>
            <person name="Jeske O."/>
            <person name="Meyerdierks A."/>
            <person name="Storesund J.E."/>
            <person name="Kallscheuer N."/>
            <person name="Luecker S."/>
            <person name="Lage O.M."/>
            <person name="Pohl T."/>
            <person name="Merkel B.J."/>
            <person name="Hornburger P."/>
            <person name="Mueller R.-W."/>
            <person name="Bruemmer F."/>
            <person name="Labrenz M."/>
            <person name="Spormann A.M."/>
            <person name="Op Den Camp H."/>
            <person name="Overmann J."/>
            <person name="Amann R."/>
            <person name="Jetten M.S.M."/>
            <person name="Mascher T."/>
            <person name="Medema M.H."/>
            <person name="Devos D.P."/>
            <person name="Kaster A.-K."/>
            <person name="Ovreas L."/>
            <person name="Rohde M."/>
            <person name="Galperin M.Y."/>
            <person name="Jogler C."/>
        </authorList>
    </citation>
    <scope>NUCLEOTIDE SEQUENCE [LARGE SCALE GENOMIC DNA]</scope>
    <source>
        <strain evidence="12 13">Enr8</strain>
    </source>
</reference>
<evidence type="ECO:0000259" key="11">
    <source>
        <dbReference type="PROSITE" id="PS50112"/>
    </source>
</evidence>
<dbReference type="InterPro" id="IPR036890">
    <property type="entry name" value="HATPase_C_sf"/>
</dbReference>
<dbReference type="Proteomes" id="UP000318878">
    <property type="component" value="Unassembled WGS sequence"/>
</dbReference>
<evidence type="ECO:0000256" key="9">
    <source>
        <dbReference type="SAM" id="Phobius"/>
    </source>
</evidence>
<keyword evidence="9" id="KW-0812">Transmembrane</keyword>
<evidence type="ECO:0000259" key="10">
    <source>
        <dbReference type="PROSITE" id="PS50109"/>
    </source>
</evidence>
<dbReference type="InterPro" id="IPR005467">
    <property type="entry name" value="His_kinase_dom"/>
</dbReference>
<dbReference type="CDD" id="cd00082">
    <property type="entry name" value="HisKA"/>
    <property type="match status" value="1"/>
</dbReference>
<dbReference type="InterPro" id="IPR036097">
    <property type="entry name" value="HisK_dim/P_sf"/>
</dbReference>
<evidence type="ECO:0000256" key="1">
    <source>
        <dbReference type="ARBA" id="ARBA00000085"/>
    </source>
</evidence>
<dbReference type="FunFam" id="3.30.565.10:FF:000037">
    <property type="entry name" value="Hybrid sensor histidine kinase/response regulator"/>
    <property type="match status" value="1"/>
</dbReference>
<dbReference type="Pfam" id="PF00512">
    <property type="entry name" value="HisKA"/>
    <property type="match status" value="1"/>
</dbReference>
<evidence type="ECO:0000256" key="2">
    <source>
        <dbReference type="ARBA" id="ARBA00012438"/>
    </source>
</evidence>
<dbReference type="PROSITE" id="PS50112">
    <property type="entry name" value="PAS"/>
    <property type="match status" value="1"/>
</dbReference>
<sequence>MMKKSPLTNELLAAIACGLLFVIATIFCVATGQVGLGSMLACGAAGLSAVALLLIWRSVKTTEDRVIRQLQLLASASTEQLETDDLHDMCPQARALPRWKTPLELCFRRMKSLSDEAHELQQSRVRSEVKAHLTGLRHEQMREIVEKLSEPVLMTNQYDEIIFANEVAREIFGIVSLAEKTMAQDAIGSEGIVQLLQETRLRKTPTQRVSEIEMHDSTGDKHWYRITVGTIGQQLENEMGADEPNFGAVAVLRDISGYKAIQRRNAEFVSAVSHEMKTPLAGIKAYVELLADGEAEDEETRDEFLQVINSQADRLQRLIDNLLNLARIEAGVVNVNKKPRSLNELLEEAFRIVQPTAEQKNITLVSDLSPMYLGVLVDRDMIMQAAINLLSNALKYTPNDGRVTLRSRMQDREVVFEVEDTGVGLNSEDCDRVFEKFYRVKKDQKMATGTGLGLPLAKHIVEDVHGGELNVSSEPGVGSTFRIRLPTVQVAETVS</sequence>
<dbReference type="InterPro" id="IPR003661">
    <property type="entry name" value="HisK_dim/P_dom"/>
</dbReference>
<organism evidence="12 13">
    <name type="scientific">Blastopirellula retiformator</name>
    <dbReference type="NCBI Taxonomy" id="2527970"/>
    <lineage>
        <taxon>Bacteria</taxon>
        <taxon>Pseudomonadati</taxon>
        <taxon>Planctomycetota</taxon>
        <taxon>Planctomycetia</taxon>
        <taxon>Pirellulales</taxon>
        <taxon>Pirellulaceae</taxon>
        <taxon>Blastopirellula</taxon>
    </lineage>
</organism>
<dbReference type="SMART" id="SM00388">
    <property type="entry name" value="HisKA"/>
    <property type="match status" value="1"/>
</dbReference>
<dbReference type="SUPFAM" id="SSF47384">
    <property type="entry name" value="Homodimeric domain of signal transducing histidine kinase"/>
    <property type="match status" value="1"/>
</dbReference>
<dbReference type="EMBL" id="SJPF01000004">
    <property type="protein sequence ID" value="TWT31411.1"/>
    <property type="molecule type" value="Genomic_DNA"/>
</dbReference>
<dbReference type="AlphaFoldDB" id="A0A5C5UYU4"/>
<keyword evidence="6" id="KW-0418">Kinase</keyword>
<keyword evidence="3" id="KW-0597">Phosphoprotein</keyword>